<dbReference type="Proteomes" id="UP000602198">
    <property type="component" value="Unassembled WGS sequence"/>
</dbReference>
<organism evidence="1 2">
    <name type="scientific">Nocardia acididurans</name>
    <dbReference type="NCBI Taxonomy" id="2802282"/>
    <lineage>
        <taxon>Bacteria</taxon>
        <taxon>Bacillati</taxon>
        <taxon>Actinomycetota</taxon>
        <taxon>Actinomycetes</taxon>
        <taxon>Mycobacteriales</taxon>
        <taxon>Nocardiaceae</taxon>
        <taxon>Nocardia</taxon>
    </lineage>
</organism>
<dbReference type="PANTHER" id="PTHR40053:SF1">
    <property type="entry name" value="SPORULATION-CONTROL PROTEIN SPO0M"/>
    <property type="match status" value="1"/>
</dbReference>
<reference evidence="1 2" key="1">
    <citation type="submission" date="2021-01" db="EMBL/GenBank/DDBJ databases">
        <title>WGS of actinomycetes isolated from Thailand.</title>
        <authorList>
            <person name="Thawai C."/>
        </authorList>
    </citation>
    <scope>NUCLEOTIDE SEQUENCE [LARGE SCALE GENOMIC DNA]</scope>
    <source>
        <strain evidence="1 2">LPG 2</strain>
    </source>
</reference>
<dbReference type="RefSeq" id="WP_201954488.1">
    <property type="nucleotide sequence ID" value="NZ_JAERRJ010000013.1"/>
</dbReference>
<proteinExistence type="predicted"/>
<accession>A0ABS1MDS2</accession>
<dbReference type="Pfam" id="PF07070">
    <property type="entry name" value="Spo0M"/>
    <property type="match status" value="1"/>
</dbReference>
<evidence type="ECO:0000313" key="1">
    <source>
        <dbReference type="EMBL" id="MBL1078719.1"/>
    </source>
</evidence>
<sequence>MFKKLLASVGVGGAEVETELHTPGVQPGGTVHGVIRLKGGGVEQEISRVAVEFVTRVELEHSEEEQSAHRGFYFTEVHGALRLPAHALYDIPFGLYTPLEAPITFYNGRHLPGMAVSVRTIVEIAGAVDTGDSDPIGIGALPAQHVILSALEQLGLSLRSADCEWGSLRGIRQELPFYQEIEFGASYRYPRLNQLEVTFVARADGMDVILEGDKKGSWYSEGSDVYDVLFVDYNSLSHVDWTAVLDQRLAAMASRGH</sequence>
<dbReference type="InterPro" id="IPR009776">
    <property type="entry name" value="Spore_0_M"/>
</dbReference>
<dbReference type="PANTHER" id="PTHR40053">
    <property type="entry name" value="SPORULATION-CONTROL PROTEIN SPO0M"/>
    <property type="match status" value="1"/>
</dbReference>
<gene>
    <name evidence="1" type="ORF">JK358_30385</name>
</gene>
<keyword evidence="2" id="KW-1185">Reference proteome</keyword>
<evidence type="ECO:0000313" key="2">
    <source>
        <dbReference type="Proteomes" id="UP000602198"/>
    </source>
</evidence>
<dbReference type="EMBL" id="JAERRJ010000013">
    <property type="protein sequence ID" value="MBL1078719.1"/>
    <property type="molecule type" value="Genomic_DNA"/>
</dbReference>
<protein>
    <submittedName>
        <fullName evidence="1">Sporulation protein</fullName>
    </submittedName>
</protein>
<name>A0ABS1MDS2_9NOCA</name>
<comment type="caution">
    <text evidence="1">The sequence shown here is derived from an EMBL/GenBank/DDBJ whole genome shotgun (WGS) entry which is preliminary data.</text>
</comment>